<dbReference type="SUPFAM" id="SSF46689">
    <property type="entry name" value="Homeodomain-like"/>
    <property type="match status" value="2"/>
</dbReference>
<dbReference type="InterPro" id="IPR018060">
    <property type="entry name" value="HTH_AraC"/>
</dbReference>
<feature type="domain" description="HTH araC/xylS-type" evidence="4">
    <location>
        <begin position="228"/>
        <end position="328"/>
    </location>
</feature>
<keyword evidence="2 5" id="KW-0238">DNA-binding</keyword>
<dbReference type="Gene3D" id="1.10.10.60">
    <property type="entry name" value="Homeodomain-like"/>
    <property type="match status" value="1"/>
</dbReference>
<protein>
    <submittedName>
        <fullName evidence="5">AraC-like DNA-binding protein</fullName>
    </submittedName>
</protein>
<evidence type="ECO:0000259" key="4">
    <source>
        <dbReference type="PROSITE" id="PS01124"/>
    </source>
</evidence>
<dbReference type="InterPro" id="IPR050204">
    <property type="entry name" value="AraC_XylS_family_regulators"/>
</dbReference>
<dbReference type="EMBL" id="JACIFY010000022">
    <property type="protein sequence ID" value="MBB4238451.1"/>
    <property type="molecule type" value="Genomic_DNA"/>
</dbReference>
<comment type="caution">
    <text evidence="5">The sequence shown here is derived from an EMBL/GenBank/DDBJ whole genome shotgun (WGS) entry which is preliminary data.</text>
</comment>
<dbReference type="Proteomes" id="UP000540909">
    <property type="component" value="Unassembled WGS sequence"/>
</dbReference>
<evidence type="ECO:0000313" key="6">
    <source>
        <dbReference type="Proteomes" id="UP000540909"/>
    </source>
</evidence>
<sequence>MEDDQSLPLTFRYRGASFDNMIETLGSAFGTFSAEPAGRSKEFSWGIDLAVTKSTILVRGSHQDQFTFRVEPISETAQYLCIIVPRSGGMGITRGSRCGQASASQLLLYTNYEAGEVAMYGQNSLIDELLIDWSVIRQTVAQIFEKPLDGSLEFLFELEGATACGATIQRLAETIIDGMNEDGLLMSSPIAMANLTQAMADLVVRQVPHRLTPFLGKKVHMIAPRHVRRAIEFMHEHIDQPITMPLVAEFAGVSTRALETGFRMFKYVTPAGYLLALRLQAARRDLLNPANDESVKAICLKWGFFHFGRFSAVYASTYGEKPSQTRLRSRALN</sequence>
<organism evidence="5 6">
    <name type="scientific">Rhizobium esperanzae</name>
    <dbReference type="NCBI Taxonomy" id="1967781"/>
    <lineage>
        <taxon>Bacteria</taxon>
        <taxon>Pseudomonadati</taxon>
        <taxon>Pseudomonadota</taxon>
        <taxon>Alphaproteobacteria</taxon>
        <taxon>Hyphomicrobiales</taxon>
        <taxon>Rhizobiaceae</taxon>
        <taxon>Rhizobium/Agrobacterium group</taxon>
        <taxon>Rhizobium</taxon>
    </lineage>
</organism>
<dbReference type="PANTHER" id="PTHR46796">
    <property type="entry name" value="HTH-TYPE TRANSCRIPTIONAL ACTIVATOR RHAS-RELATED"/>
    <property type="match status" value="1"/>
</dbReference>
<accession>A0A7W6W7M0</accession>
<gene>
    <name evidence="5" type="ORF">GGD57_005063</name>
</gene>
<proteinExistence type="predicted"/>
<dbReference type="SMART" id="SM00342">
    <property type="entry name" value="HTH_ARAC"/>
    <property type="match status" value="1"/>
</dbReference>
<dbReference type="GO" id="GO:0003700">
    <property type="term" value="F:DNA-binding transcription factor activity"/>
    <property type="evidence" value="ECO:0007669"/>
    <property type="project" value="InterPro"/>
</dbReference>
<keyword evidence="1" id="KW-0805">Transcription regulation</keyword>
<dbReference type="InterPro" id="IPR018062">
    <property type="entry name" value="HTH_AraC-typ_CS"/>
</dbReference>
<dbReference type="AlphaFoldDB" id="A0A7W6W7M0"/>
<evidence type="ECO:0000256" key="2">
    <source>
        <dbReference type="ARBA" id="ARBA00023125"/>
    </source>
</evidence>
<dbReference type="PROSITE" id="PS01124">
    <property type="entry name" value="HTH_ARAC_FAMILY_2"/>
    <property type="match status" value="1"/>
</dbReference>
<dbReference type="Pfam" id="PF12833">
    <property type="entry name" value="HTH_18"/>
    <property type="match status" value="1"/>
</dbReference>
<dbReference type="PROSITE" id="PS00041">
    <property type="entry name" value="HTH_ARAC_FAMILY_1"/>
    <property type="match status" value="1"/>
</dbReference>
<name>A0A7W6W7M0_9HYPH</name>
<dbReference type="InterPro" id="IPR009057">
    <property type="entry name" value="Homeodomain-like_sf"/>
</dbReference>
<evidence type="ECO:0000256" key="3">
    <source>
        <dbReference type="ARBA" id="ARBA00023163"/>
    </source>
</evidence>
<dbReference type="GO" id="GO:0043565">
    <property type="term" value="F:sequence-specific DNA binding"/>
    <property type="evidence" value="ECO:0007669"/>
    <property type="project" value="InterPro"/>
</dbReference>
<dbReference type="PANTHER" id="PTHR46796:SF12">
    <property type="entry name" value="HTH-TYPE DNA-BINDING TRANSCRIPTIONAL ACTIVATOR EUTR"/>
    <property type="match status" value="1"/>
</dbReference>
<dbReference type="RefSeq" id="WP_184472865.1">
    <property type="nucleotide sequence ID" value="NZ_JACIFY010000022.1"/>
</dbReference>
<evidence type="ECO:0000256" key="1">
    <source>
        <dbReference type="ARBA" id="ARBA00023015"/>
    </source>
</evidence>
<evidence type="ECO:0000313" key="5">
    <source>
        <dbReference type="EMBL" id="MBB4238451.1"/>
    </source>
</evidence>
<keyword evidence="3" id="KW-0804">Transcription</keyword>
<reference evidence="5 6" key="1">
    <citation type="submission" date="2020-08" db="EMBL/GenBank/DDBJ databases">
        <title>Genomic Encyclopedia of Type Strains, Phase IV (KMG-V): Genome sequencing to study the core and pangenomes of soil and plant-associated prokaryotes.</title>
        <authorList>
            <person name="Whitman W."/>
        </authorList>
    </citation>
    <scope>NUCLEOTIDE SEQUENCE [LARGE SCALE GENOMIC DNA]</scope>
    <source>
        <strain evidence="5 6">SEMIA 4089</strain>
    </source>
</reference>